<reference evidence="2 3" key="1">
    <citation type="submission" date="2020-08" db="EMBL/GenBank/DDBJ databases">
        <title>Genomic Encyclopedia of Type Strains, Phase IV (KMG-IV): sequencing the most valuable type-strain genomes for metagenomic binning, comparative biology and taxonomic classification.</title>
        <authorList>
            <person name="Goeker M."/>
        </authorList>
    </citation>
    <scope>NUCLEOTIDE SEQUENCE [LARGE SCALE GENOMIC DNA]</scope>
    <source>
        <strain evidence="2 3">DSM 44197</strain>
    </source>
</reference>
<proteinExistence type="predicted"/>
<keyword evidence="3" id="KW-1185">Reference proteome</keyword>
<gene>
    <name evidence="2" type="ORF">HNR61_004086</name>
</gene>
<evidence type="ECO:0000259" key="1">
    <source>
        <dbReference type="Pfam" id="PF25109"/>
    </source>
</evidence>
<organism evidence="2 3">
    <name type="scientific">Actinomadura namibiensis</name>
    <dbReference type="NCBI Taxonomy" id="182080"/>
    <lineage>
        <taxon>Bacteria</taxon>
        <taxon>Bacillati</taxon>
        <taxon>Actinomycetota</taxon>
        <taxon>Actinomycetes</taxon>
        <taxon>Streptosporangiales</taxon>
        <taxon>Thermomonosporaceae</taxon>
        <taxon>Actinomadura</taxon>
    </lineage>
</organism>
<evidence type="ECO:0000313" key="2">
    <source>
        <dbReference type="EMBL" id="MBA8952440.1"/>
    </source>
</evidence>
<name>A0A7W3LQP4_ACTNM</name>
<dbReference type="InterPro" id="IPR036412">
    <property type="entry name" value="HAD-like_sf"/>
</dbReference>
<dbReference type="InterPro" id="IPR056782">
    <property type="entry name" value="HAD_PNKP"/>
</dbReference>
<dbReference type="Proteomes" id="UP000572680">
    <property type="component" value="Unassembled WGS sequence"/>
</dbReference>
<dbReference type="Gene3D" id="3.40.50.1000">
    <property type="entry name" value="HAD superfamily/HAD-like"/>
    <property type="match status" value="1"/>
</dbReference>
<dbReference type="Pfam" id="PF25109">
    <property type="entry name" value="HAD_PNKP"/>
    <property type="match status" value="1"/>
</dbReference>
<dbReference type="EMBL" id="JACJIA010000005">
    <property type="protein sequence ID" value="MBA8952440.1"/>
    <property type="molecule type" value="Genomic_DNA"/>
</dbReference>
<dbReference type="SUPFAM" id="SSF56784">
    <property type="entry name" value="HAD-like"/>
    <property type="match status" value="1"/>
</dbReference>
<dbReference type="InterPro" id="IPR023214">
    <property type="entry name" value="HAD_sf"/>
</dbReference>
<sequence length="155" mass="16747">MTDEQGHRARSAPAGRGLFLVDIDGTVALRGTGPGARTPYDWARVGEDAPNPPVIAVVRALAAAGHRVIYLSGRSDACRDATRAWIAEHVGVPGEALLMRADGDRRRDTVVKRELYERRIAPVGPVTAVLEDRASVVAMWRRLGLTVLQVAEGNF</sequence>
<dbReference type="RefSeq" id="WP_182844739.1">
    <property type="nucleotide sequence ID" value="NZ_BAAALP010000032.1"/>
</dbReference>
<comment type="caution">
    <text evidence="2">The sequence shown here is derived from an EMBL/GenBank/DDBJ whole genome shotgun (WGS) entry which is preliminary data.</text>
</comment>
<feature type="domain" description="Polynucleotide kinase PNKP phosphatase" evidence="1">
    <location>
        <begin position="19"/>
        <end position="155"/>
    </location>
</feature>
<protein>
    <recommendedName>
        <fullName evidence="1">Polynucleotide kinase PNKP phosphatase domain-containing protein</fullName>
    </recommendedName>
</protein>
<accession>A0A7W3LQP4</accession>
<dbReference type="AlphaFoldDB" id="A0A7W3LQP4"/>
<evidence type="ECO:0000313" key="3">
    <source>
        <dbReference type="Proteomes" id="UP000572680"/>
    </source>
</evidence>